<gene>
    <name evidence="1" type="ORF">GKO32_10640</name>
</gene>
<dbReference type="AlphaFoldDB" id="A0A6N7YRA7"/>
<evidence type="ECO:0000313" key="1">
    <source>
        <dbReference type="EMBL" id="MTD54428.1"/>
    </source>
</evidence>
<name>A0A6N7YRA7_9PSEU</name>
<reference evidence="1 2" key="1">
    <citation type="submission" date="2019-11" db="EMBL/GenBank/DDBJ databases">
        <title>Draft genome of Amycolatopsis RM579.</title>
        <authorList>
            <person name="Duangmal K."/>
            <person name="Mingma R."/>
        </authorList>
    </citation>
    <scope>NUCLEOTIDE SEQUENCE [LARGE SCALE GENOMIC DNA]</scope>
    <source>
        <strain evidence="1 2">RM579</strain>
    </source>
</reference>
<dbReference type="EMBL" id="WMBA01000012">
    <property type="protein sequence ID" value="MTD54428.1"/>
    <property type="molecule type" value="Genomic_DNA"/>
</dbReference>
<dbReference type="RefSeq" id="WP_154756651.1">
    <property type="nucleotide sequence ID" value="NZ_WMBA01000012.1"/>
</dbReference>
<sequence>MDPTVVVPALLAAAGLNPLTEEVALMIASFPARATEIDKLYAVAEARYEEPGLIFRAEL</sequence>
<evidence type="ECO:0000313" key="2">
    <source>
        <dbReference type="Proteomes" id="UP000440096"/>
    </source>
</evidence>
<keyword evidence="2" id="KW-1185">Reference proteome</keyword>
<proteinExistence type="predicted"/>
<organism evidence="1 2">
    <name type="scientific">Amycolatopsis pithecellobii</name>
    <dbReference type="NCBI Taxonomy" id="664692"/>
    <lineage>
        <taxon>Bacteria</taxon>
        <taxon>Bacillati</taxon>
        <taxon>Actinomycetota</taxon>
        <taxon>Actinomycetes</taxon>
        <taxon>Pseudonocardiales</taxon>
        <taxon>Pseudonocardiaceae</taxon>
        <taxon>Amycolatopsis</taxon>
    </lineage>
</organism>
<dbReference type="OrthoDB" id="4559676at2"/>
<protein>
    <submittedName>
        <fullName evidence="1">Uncharacterized protein</fullName>
    </submittedName>
</protein>
<accession>A0A6N7YRA7</accession>
<comment type="caution">
    <text evidence="1">The sequence shown here is derived from an EMBL/GenBank/DDBJ whole genome shotgun (WGS) entry which is preliminary data.</text>
</comment>
<dbReference type="Proteomes" id="UP000440096">
    <property type="component" value="Unassembled WGS sequence"/>
</dbReference>